<sequence length="327" mass="37960">MEGFSNKLDDLYLSFRSLGSTEQRERAVNELSVALQRMSATIDSPSDVLAEEATRIIAAEYGTEDWNAPSTSYDTGMMDSSPYDVAHEMYDYSEALREEEKEETGGMSLLNYWKENNYDDSTIPPSMVVRGWTEEERRKRLIGRNDDINGATELKRMRFDQMSLEEEEDEVDEEVELIGCALCGIVLDSYEGYLSHMKLSHVERDENEEEKIYGEEKKKEWKCAECDYVAGSRKTLWRHGKSTGHDWAKREVHYSCDKCDYTAGSKFNLDRHRMRNHSEPQEVECPLCFSILPSIPSFLSHHDSCHREKTHRFQCQLCAKQFTKRTN</sequence>
<dbReference type="Gene3D" id="3.30.160.60">
    <property type="entry name" value="Classic Zinc Finger"/>
    <property type="match status" value="1"/>
</dbReference>
<keyword evidence="8" id="KW-1185">Reference proteome</keyword>
<dbReference type="PROSITE" id="PS00028">
    <property type="entry name" value="ZINC_FINGER_C2H2_1"/>
    <property type="match status" value="1"/>
</dbReference>
<evidence type="ECO:0000313" key="8">
    <source>
        <dbReference type="Proteomes" id="UP001432027"/>
    </source>
</evidence>
<dbReference type="PANTHER" id="PTHR24379:SF117">
    <property type="entry name" value="ZINC FINGER PROTEIN WECKLE"/>
    <property type="match status" value="1"/>
</dbReference>
<name>A0AAV5SC40_9BILA</name>
<dbReference type="AlphaFoldDB" id="A0AAV5SC40"/>
<evidence type="ECO:0000256" key="5">
    <source>
        <dbReference type="PROSITE-ProRule" id="PRU00042"/>
    </source>
</evidence>
<feature type="domain" description="C2H2-type" evidence="6">
    <location>
        <begin position="254"/>
        <end position="282"/>
    </location>
</feature>
<evidence type="ECO:0000256" key="4">
    <source>
        <dbReference type="ARBA" id="ARBA00022833"/>
    </source>
</evidence>
<proteinExistence type="predicted"/>
<gene>
    <name evidence="7" type="ORF">PENTCL1PPCAC_2432</name>
</gene>
<keyword evidence="1" id="KW-0479">Metal-binding</keyword>
<dbReference type="EMBL" id="BTSX01000001">
    <property type="protein sequence ID" value="GMS80257.1"/>
    <property type="molecule type" value="Genomic_DNA"/>
</dbReference>
<reference evidence="7" key="1">
    <citation type="submission" date="2023-10" db="EMBL/GenBank/DDBJ databases">
        <title>Genome assembly of Pristionchus species.</title>
        <authorList>
            <person name="Yoshida K."/>
            <person name="Sommer R.J."/>
        </authorList>
    </citation>
    <scope>NUCLEOTIDE SEQUENCE</scope>
    <source>
        <strain evidence="7">RS0144</strain>
    </source>
</reference>
<keyword evidence="2" id="KW-0677">Repeat</keyword>
<evidence type="ECO:0000256" key="2">
    <source>
        <dbReference type="ARBA" id="ARBA00022737"/>
    </source>
</evidence>
<dbReference type="GO" id="GO:0008270">
    <property type="term" value="F:zinc ion binding"/>
    <property type="evidence" value="ECO:0007669"/>
    <property type="project" value="UniProtKB-KW"/>
</dbReference>
<keyword evidence="3 5" id="KW-0863">Zinc-finger</keyword>
<evidence type="ECO:0000256" key="3">
    <source>
        <dbReference type="ARBA" id="ARBA00022771"/>
    </source>
</evidence>
<dbReference type="SMART" id="SM00355">
    <property type="entry name" value="ZnF_C2H2"/>
    <property type="match status" value="4"/>
</dbReference>
<evidence type="ECO:0000256" key="1">
    <source>
        <dbReference type="ARBA" id="ARBA00022723"/>
    </source>
</evidence>
<evidence type="ECO:0000259" key="6">
    <source>
        <dbReference type="PROSITE" id="PS50157"/>
    </source>
</evidence>
<accession>A0AAV5SC40</accession>
<keyword evidence="4" id="KW-0862">Zinc</keyword>
<dbReference type="PROSITE" id="PS50157">
    <property type="entry name" value="ZINC_FINGER_C2H2_2"/>
    <property type="match status" value="1"/>
</dbReference>
<dbReference type="InterPro" id="IPR013087">
    <property type="entry name" value="Znf_C2H2_type"/>
</dbReference>
<dbReference type="Proteomes" id="UP001432027">
    <property type="component" value="Unassembled WGS sequence"/>
</dbReference>
<dbReference type="PANTHER" id="PTHR24379">
    <property type="entry name" value="KRAB AND ZINC FINGER DOMAIN-CONTAINING"/>
    <property type="match status" value="1"/>
</dbReference>
<comment type="caution">
    <text evidence="7">The sequence shown here is derived from an EMBL/GenBank/DDBJ whole genome shotgun (WGS) entry which is preliminary data.</text>
</comment>
<organism evidence="7 8">
    <name type="scientific">Pristionchus entomophagus</name>
    <dbReference type="NCBI Taxonomy" id="358040"/>
    <lineage>
        <taxon>Eukaryota</taxon>
        <taxon>Metazoa</taxon>
        <taxon>Ecdysozoa</taxon>
        <taxon>Nematoda</taxon>
        <taxon>Chromadorea</taxon>
        <taxon>Rhabditida</taxon>
        <taxon>Rhabditina</taxon>
        <taxon>Diplogasteromorpha</taxon>
        <taxon>Diplogasteroidea</taxon>
        <taxon>Neodiplogasteridae</taxon>
        <taxon>Pristionchus</taxon>
    </lineage>
</organism>
<protein>
    <recommendedName>
        <fullName evidence="6">C2H2-type domain-containing protein</fullName>
    </recommendedName>
</protein>
<evidence type="ECO:0000313" key="7">
    <source>
        <dbReference type="EMBL" id="GMS80257.1"/>
    </source>
</evidence>